<reference evidence="1 2" key="1">
    <citation type="submission" date="2019-03" db="EMBL/GenBank/DDBJ databases">
        <title>Flavobacterium AR-3-4 sp. nov. isolated from arctic soil.</title>
        <authorList>
            <person name="Chaudhary D.K."/>
        </authorList>
    </citation>
    <scope>NUCLEOTIDE SEQUENCE [LARGE SCALE GENOMIC DNA]</scope>
    <source>
        <strain evidence="1 2">AR-3-4</strain>
    </source>
</reference>
<gene>
    <name evidence="1" type="ORF">E0F76_18455</name>
</gene>
<name>A0A4R5C5H1_9FLAO</name>
<dbReference type="EMBL" id="SMFK01000023">
    <property type="protein sequence ID" value="TDD93736.1"/>
    <property type="molecule type" value="Genomic_DNA"/>
</dbReference>
<dbReference type="AlphaFoldDB" id="A0A4R5C5H1"/>
<accession>A0A4R5C5H1</accession>
<sequence length="498" mass="60625">MENENKVVALSQKNLLLKVNSSIGITNKLIAENNKKLVVEIFERNPKFFIGLISNFYPLTLEILSYEKYLNWQKISIYNDITNLLKNSNIVDFNSIESLNWEYLSGNKNIEWSTQIINIYIEKWNWNLLSYNENIPFNEELIDKFTDRWRWYSFNTNYNFPWSFELVEKHEDKLDFESTYTCSNIPLSINLLEKYQKTWNEHHWSMISCCNKFITWNEVFLFKDYFSWEYLSENESLIWTLELIEQYEDKWNWSYLSKNKKLPWSLELLEKYEELWNWNNISNNEGIEWTEELIERFDDKLLFDSILNEDEIYKAELYGDSICGLSSNKNVRLSEKLIEKYINRWNWSKLSENKNLPWSVDFFEKHIERWDWNNLSGNNNLPFTEVIISTYEERWTWIENTERSFYDDYCYDLSSNEHLPWSESFIDKYAERWNWINLFYNKGINWSVKLLHKHSDKLVCSYYDTPSPIWNELKQYIDDELVIKLLEDIKNGKIPLNV</sequence>
<dbReference type="RefSeq" id="WP_132009753.1">
    <property type="nucleotide sequence ID" value="NZ_SMFK01000023.1"/>
</dbReference>
<evidence type="ECO:0000313" key="1">
    <source>
        <dbReference type="EMBL" id="TDD93736.1"/>
    </source>
</evidence>
<proteinExistence type="predicted"/>
<dbReference type="Proteomes" id="UP000295479">
    <property type="component" value="Unassembled WGS sequence"/>
</dbReference>
<evidence type="ECO:0000313" key="2">
    <source>
        <dbReference type="Proteomes" id="UP000295479"/>
    </source>
</evidence>
<protein>
    <recommendedName>
        <fullName evidence="3">Tryptophan repeat gene family protein</fullName>
    </recommendedName>
</protein>
<dbReference type="OrthoDB" id="9785181at2"/>
<comment type="caution">
    <text evidence="1">The sequence shown here is derived from an EMBL/GenBank/DDBJ whole genome shotgun (WGS) entry which is preliminary data.</text>
</comment>
<organism evidence="1 2">
    <name type="scientific">Flavobacterium cellulosilyticum</name>
    <dbReference type="NCBI Taxonomy" id="2541731"/>
    <lineage>
        <taxon>Bacteria</taxon>
        <taxon>Pseudomonadati</taxon>
        <taxon>Bacteroidota</taxon>
        <taxon>Flavobacteriia</taxon>
        <taxon>Flavobacteriales</taxon>
        <taxon>Flavobacteriaceae</taxon>
        <taxon>Flavobacterium</taxon>
    </lineage>
</organism>
<evidence type="ECO:0008006" key="3">
    <source>
        <dbReference type="Google" id="ProtNLM"/>
    </source>
</evidence>
<keyword evidence="2" id="KW-1185">Reference proteome</keyword>